<organism evidence="1 2">
    <name type="scientific">Anaerobium acetethylicum</name>
    <dbReference type="NCBI Taxonomy" id="1619234"/>
    <lineage>
        <taxon>Bacteria</taxon>
        <taxon>Bacillati</taxon>
        <taxon>Bacillota</taxon>
        <taxon>Clostridia</taxon>
        <taxon>Lachnospirales</taxon>
        <taxon>Lachnospiraceae</taxon>
        <taxon>Anaerobium</taxon>
    </lineage>
</organism>
<dbReference type="Proteomes" id="UP000199315">
    <property type="component" value="Unassembled WGS sequence"/>
</dbReference>
<dbReference type="EMBL" id="FMKA01000057">
    <property type="protein sequence ID" value="SCP99755.1"/>
    <property type="molecule type" value="Genomic_DNA"/>
</dbReference>
<dbReference type="AlphaFoldDB" id="A0A1D3TZ17"/>
<keyword evidence="2" id="KW-1185">Reference proteome</keyword>
<gene>
    <name evidence="1" type="ORF">SAMN05421730_10572</name>
</gene>
<evidence type="ECO:0000313" key="2">
    <source>
        <dbReference type="Proteomes" id="UP000199315"/>
    </source>
</evidence>
<evidence type="ECO:0008006" key="3">
    <source>
        <dbReference type="Google" id="ProtNLM"/>
    </source>
</evidence>
<protein>
    <recommendedName>
        <fullName evidence="3">Tetratricopeptide repeat-containing protein</fullName>
    </recommendedName>
</protein>
<sequence length="224" mass="25987">MNLVKPNKKKLMENVESQLSRYETKLLSVNYESLARTYMYLKDFPKYYEAMEKALEMQEGRITKAKEKNSTYRIASAIHMKANFLRLLFREEESRNVFQEALRLYKQALPEDYRNDPDSFRNILWEIAAVELHLGNYQNSIDICELYKGQKPIAAIISSAILDGNNPETLEKAMAIIKKDARGVPMGLEDSNTTSLWDLYEICLQLLGLPSILDEIKAYIESRK</sequence>
<dbReference type="InterPro" id="IPR011990">
    <property type="entry name" value="TPR-like_helical_dom_sf"/>
</dbReference>
<accession>A0A1D3TZ17</accession>
<evidence type="ECO:0000313" key="1">
    <source>
        <dbReference type="EMBL" id="SCP99755.1"/>
    </source>
</evidence>
<dbReference type="SUPFAM" id="SSF48452">
    <property type="entry name" value="TPR-like"/>
    <property type="match status" value="1"/>
</dbReference>
<dbReference type="Gene3D" id="1.25.40.10">
    <property type="entry name" value="Tetratricopeptide repeat domain"/>
    <property type="match status" value="1"/>
</dbReference>
<dbReference type="RefSeq" id="WP_091237017.1">
    <property type="nucleotide sequence ID" value="NZ_FMKA01000057.1"/>
</dbReference>
<proteinExistence type="predicted"/>
<name>A0A1D3TZ17_9FIRM</name>
<reference evidence="1 2" key="1">
    <citation type="submission" date="2016-09" db="EMBL/GenBank/DDBJ databases">
        <authorList>
            <person name="Capua I."/>
            <person name="De Benedictis P."/>
            <person name="Joannis T."/>
            <person name="Lombin L.H."/>
            <person name="Cattoli G."/>
        </authorList>
    </citation>
    <scope>NUCLEOTIDE SEQUENCE [LARGE SCALE GENOMIC DNA]</scope>
    <source>
        <strain evidence="1 2">GluBS11</strain>
    </source>
</reference>